<gene>
    <name evidence="2" type="ORF">DVK85_00175</name>
</gene>
<dbReference type="AlphaFoldDB" id="A0A345H821"/>
<protein>
    <recommendedName>
        <fullName evidence="4">Outer membrane protein beta-barrel domain-containing protein</fullName>
    </recommendedName>
</protein>
<evidence type="ECO:0008006" key="4">
    <source>
        <dbReference type="Google" id="ProtNLM"/>
    </source>
</evidence>
<keyword evidence="1" id="KW-0732">Signal</keyword>
<feature type="signal peptide" evidence="1">
    <location>
        <begin position="1"/>
        <end position="18"/>
    </location>
</feature>
<dbReference type="Proteomes" id="UP000253951">
    <property type="component" value="Chromosome"/>
</dbReference>
<evidence type="ECO:0000313" key="3">
    <source>
        <dbReference type="Proteomes" id="UP000253951"/>
    </source>
</evidence>
<proteinExistence type="predicted"/>
<evidence type="ECO:0000313" key="2">
    <source>
        <dbReference type="EMBL" id="AXG72731.1"/>
    </source>
</evidence>
<dbReference type="OrthoDB" id="1349895at2"/>
<sequence length="412" mass="46457">MKFVTFLAVLLTAFSMYAQNENQQQGYYITNDGQRVDGYFKTTDFYDTESLGFKEQSTGESFSAIDVNDISEYGIGKEFKFIKKIFEIDNSETNFKRLSSISEPDWVETTGFLNVILEGEVSLYSYSNSKGTKFFYSTPSKDIQQLLYKRYRPSEAIVAENNLYLQQLLNNVRCENEDRSFFATISYGKKDLIRVFKKYNECNGNLYTVYNNSTSKGSKINFTVFAAANYYSFGIKGSGSDSEVENVIAPTLGLEVALVLPSEKWEFFGKVEFESLSAKTKAVYDRGFGGFTVENYDIDMQAINLQFGLRYNAIVKGYNKFFIDGALGVTKPFGDLNIETISSTTDGSASTTQLRKRELGSSFCGNIGVGYMYKNKFGAAIRYETARNLFSNGGMLTTDISRIGLNLRYTLN</sequence>
<dbReference type="EMBL" id="CP031188">
    <property type="protein sequence ID" value="AXG72731.1"/>
    <property type="molecule type" value="Genomic_DNA"/>
</dbReference>
<dbReference type="KEGG" id="fat:DVK85_00175"/>
<organism evidence="2 3">
    <name type="scientific">Flavobacterium arcticum</name>
    <dbReference type="NCBI Taxonomy" id="1784713"/>
    <lineage>
        <taxon>Bacteria</taxon>
        <taxon>Pseudomonadati</taxon>
        <taxon>Bacteroidota</taxon>
        <taxon>Flavobacteriia</taxon>
        <taxon>Flavobacteriales</taxon>
        <taxon>Flavobacteriaceae</taxon>
        <taxon>Flavobacterium</taxon>
    </lineage>
</organism>
<feature type="chain" id="PRO_5016947239" description="Outer membrane protein beta-barrel domain-containing protein" evidence="1">
    <location>
        <begin position="19"/>
        <end position="412"/>
    </location>
</feature>
<keyword evidence="3" id="KW-1185">Reference proteome</keyword>
<reference evidence="2 3" key="1">
    <citation type="submission" date="2018-07" db="EMBL/GenBank/DDBJ databases">
        <title>Complete genome sequence of Flavobacterium arcticum type strain SM1502T.</title>
        <authorList>
            <person name="Li Y."/>
            <person name="Li D.-D."/>
        </authorList>
    </citation>
    <scope>NUCLEOTIDE SEQUENCE [LARGE SCALE GENOMIC DNA]</scope>
    <source>
        <strain evidence="2 3">SM1502</strain>
    </source>
</reference>
<evidence type="ECO:0000256" key="1">
    <source>
        <dbReference type="SAM" id="SignalP"/>
    </source>
</evidence>
<accession>A0A345H821</accession>
<name>A0A345H821_9FLAO</name>
<dbReference type="RefSeq" id="WP_114676496.1">
    <property type="nucleotide sequence ID" value="NZ_CP031188.1"/>
</dbReference>